<dbReference type="EMBL" id="BAABKX010000018">
    <property type="protein sequence ID" value="GAA5059410.1"/>
    <property type="molecule type" value="Genomic_DNA"/>
</dbReference>
<gene>
    <name evidence="1" type="ORF">GCM10025751_43360</name>
</gene>
<protein>
    <submittedName>
        <fullName evidence="1">Uncharacterized protein</fullName>
    </submittedName>
</protein>
<comment type="caution">
    <text evidence="1">The sequence shown here is derived from an EMBL/GenBank/DDBJ whole genome shotgun (WGS) entry which is preliminary data.</text>
</comment>
<dbReference type="Proteomes" id="UP001501729">
    <property type="component" value="Unassembled WGS sequence"/>
</dbReference>
<organism evidence="1 2">
    <name type="scientific">Haladaptatus pallidirubidus</name>
    <dbReference type="NCBI Taxonomy" id="1008152"/>
    <lineage>
        <taxon>Archaea</taxon>
        <taxon>Methanobacteriati</taxon>
        <taxon>Methanobacteriota</taxon>
        <taxon>Stenosarchaea group</taxon>
        <taxon>Halobacteria</taxon>
        <taxon>Halobacteriales</taxon>
        <taxon>Haladaptataceae</taxon>
        <taxon>Haladaptatus</taxon>
    </lineage>
</organism>
<evidence type="ECO:0000313" key="1">
    <source>
        <dbReference type="EMBL" id="GAA5059410.1"/>
    </source>
</evidence>
<reference evidence="1 2" key="1">
    <citation type="journal article" date="2019" name="Int. J. Syst. Evol. Microbiol.">
        <title>The Global Catalogue of Microorganisms (GCM) 10K type strain sequencing project: providing services to taxonomists for standard genome sequencing and annotation.</title>
        <authorList>
            <consortium name="The Broad Institute Genomics Platform"/>
            <consortium name="The Broad Institute Genome Sequencing Center for Infectious Disease"/>
            <person name="Wu L."/>
            <person name="Ma J."/>
        </authorList>
    </citation>
    <scope>NUCLEOTIDE SEQUENCE [LARGE SCALE GENOMIC DNA]</scope>
    <source>
        <strain evidence="1 2">JCM 17504</strain>
    </source>
</reference>
<proteinExistence type="predicted"/>
<name>A0AAV3UMV1_9EURY</name>
<dbReference type="AlphaFoldDB" id="A0AAV3UMV1"/>
<evidence type="ECO:0000313" key="2">
    <source>
        <dbReference type="Proteomes" id="UP001501729"/>
    </source>
</evidence>
<accession>A0AAV3UMV1</accession>
<keyword evidence="2" id="KW-1185">Reference proteome</keyword>
<sequence>MDTAWRTAETVEVSSEIVCRIAFYKASNGRIRTSRETDPLKEHGFIYKHTPTPLFPVSSWAEGGWGRKVYEEPTTLSP</sequence>